<protein>
    <submittedName>
        <fullName evidence="1">Uncharacterized protein</fullName>
    </submittedName>
</protein>
<dbReference type="AlphaFoldDB" id="A0AAE1RFW3"/>
<evidence type="ECO:0000313" key="2">
    <source>
        <dbReference type="Proteomes" id="UP001291623"/>
    </source>
</evidence>
<gene>
    <name evidence="1" type="ORF">RND71_030807</name>
</gene>
<accession>A0AAE1RFW3</accession>
<sequence>MNETDSIGPSKMLKSFIWDPSRGRRVARNDYANYYRKIADEEIVNVSAVCQSSDAKATVSHFVPNLDDHDELLHSCCPKVLVEAPSDSPIEIPDEEATSPDCSDVQQFDECFQRYMPERYITATSLDRGSSERQIEFEPLEDMYLADFFMEPETIADLYLHIFFMENEDGIPTSEMTTDEMIRVVEHEKSNGGVEHDADIVVVVSVLQIAFSMKLYDPCNDFSTIVVDDFKEIRWKSACHIDNIFTNQHL</sequence>
<keyword evidence="2" id="KW-1185">Reference proteome</keyword>
<name>A0AAE1RFW3_9SOLA</name>
<dbReference type="EMBL" id="JAVYJV010000016">
    <property type="protein sequence ID" value="KAK4351494.1"/>
    <property type="molecule type" value="Genomic_DNA"/>
</dbReference>
<organism evidence="1 2">
    <name type="scientific">Anisodus tanguticus</name>
    <dbReference type="NCBI Taxonomy" id="243964"/>
    <lineage>
        <taxon>Eukaryota</taxon>
        <taxon>Viridiplantae</taxon>
        <taxon>Streptophyta</taxon>
        <taxon>Embryophyta</taxon>
        <taxon>Tracheophyta</taxon>
        <taxon>Spermatophyta</taxon>
        <taxon>Magnoliopsida</taxon>
        <taxon>eudicotyledons</taxon>
        <taxon>Gunneridae</taxon>
        <taxon>Pentapetalae</taxon>
        <taxon>asterids</taxon>
        <taxon>lamiids</taxon>
        <taxon>Solanales</taxon>
        <taxon>Solanaceae</taxon>
        <taxon>Solanoideae</taxon>
        <taxon>Hyoscyameae</taxon>
        <taxon>Anisodus</taxon>
    </lineage>
</organism>
<proteinExistence type="predicted"/>
<dbReference type="Proteomes" id="UP001291623">
    <property type="component" value="Unassembled WGS sequence"/>
</dbReference>
<comment type="caution">
    <text evidence="1">The sequence shown here is derived from an EMBL/GenBank/DDBJ whole genome shotgun (WGS) entry which is preliminary data.</text>
</comment>
<evidence type="ECO:0000313" key="1">
    <source>
        <dbReference type="EMBL" id="KAK4351494.1"/>
    </source>
</evidence>
<reference evidence="1" key="1">
    <citation type="submission" date="2023-12" db="EMBL/GenBank/DDBJ databases">
        <title>Genome assembly of Anisodus tanguticus.</title>
        <authorList>
            <person name="Wang Y.-J."/>
        </authorList>
    </citation>
    <scope>NUCLEOTIDE SEQUENCE</scope>
    <source>
        <strain evidence="1">KB-2021</strain>
        <tissue evidence="1">Leaf</tissue>
    </source>
</reference>